<feature type="compositionally biased region" description="Basic and acidic residues" evidence="1">
    <location>
        <begin position="106"/>
        <end position="130"/>
    </location>
</feature>
<accession>A0A915CQS6</accession>
<feature type="region of interest" description="Disordered" evidence="1">
    <location>
        <begin position="87"/>
        <end position="156"/>
    </location>
</feature>
<sequence>MDIGRLFKNPGTATYFGSGYMFQLLSSALFIVLIKWLKNVPDERFDAQEVAESRSDAKMLIGAAIVMSMGWSSRSIFTVLAQKNSLERGSFKEDPPAPSSGSSGDWNRRMETKKIARRMEPEERRKKFCPEDGAGGRGEIILGWRPEPEDGDKNQT</sequence>
<organism evidence="3 4">
    <name type="scientific">Ditylenchus dipsaci</name>
    <dbReference type="NCBI Taxonomy" id="166011"/>
    <lineage>
        <taxon>Eukaryota</taxon>
        <taxon>Metazoa</taxon>
        <taxon>Ecdysozoa</taxon>
        <taxon>Nematoda</taxon>
        <taxon>Chromadorea</taxon>
        <taxon>Rhabditida</taxon>
        <taxon>Tylenchina</taxon>
        <taxon>Tylenchomorpha</taxon>
        <taxon>Sphaerularioidea</taxon>
        <taxon>Anguinidae</taxon>
        <taxon>Anguininae</taxon>
        <taxon>Ditylenchus</taxon>
    </lineage>
</organism>
<feature type="compositionally biased region" description="Basic and acidic residues" evidence="1">
    <location>
        <begin position="146"/>
        <end position="156"/>
    </location>
</feature>
<keyword evidence="2" id="KW-0472">Membrane</keyword>
<keyword evidence="3" id="KW-1185">Reference proteome</keyword>
<dbReference type="Proteomes" id="UP000887574">
    <property type="component" value="Unplaced"/>
</dbReference>
<evidence type="ECO:0000313" key="3">
    <source>
        <dbReference type="Proteomes" id="UP000887574"/>
    </source>
</evidence>
<feature type="transmembrane region" description="Helical" evidence="2">
    <location>
        <begin position="20"/>
        <end position="38"/>
    </location>
</feature>
<reference evidence="4" key="1">
    <citation type="submission" date="2022-11" db="UniProtKB">
        <authorList>
            <consortium name="WormBaseParasite"/>
        </authorList>
    </citation>
    <scope>IDENTIFICATION</scope>
</reference>
<evidence type="ECO:0000256" key="2">
    <source>
        <dbReference type="SAM" id="Phobius"/>
    </source>
</evidence>
<keyword evidence="2" id="KW-1133">Transmembrane helix</keyword>
<keyword evidence="2" id="KW-0812">Transmembrane</keyword>
<dbReference type="WBParaSite" id="jg11211">
    <property type="protein sequence ID" value="jg11211"/>
    <property type="gene ID" value="jg11211"/>
</dbReference>
<dbReference type="AlphaFoldDB" id="A0A915CQS6"/>
<name>A0A915CQS6_9BILA</name>
<evidence type="ECO:0000256" key="1">
    <source>
        <dbReference type="SAM" id="MobiDB-lite"/>
    </source>
</evidence>
<protein>
    <submittedName>
        <fullName evidence="4">Uncharacterized protein</fullName>
    </submittedName>
</protein>
<evidence type="ECO:0000313" key="4">
    <source>
        <dbReference type="WBParaSite" id="jg11211"/>
    </source>
</evidence>
<proteinExistence type="predicted"/>